<name>A0A811U7X3_CERCA</name>
<accession>A0A811U7X3</accession>
<evidence type="ECO:0000313" key="3">
    <source>
        <dbReference type="Proteomes" id="UP000606786"/>
    </source>
</evidence>
<reference evidence="2" key="1">
    <citation type="submission" date="2020-11" db="EMBL/GenBank/DDBJ databases">
        <authorList>
            <person name="Whitehead M."/>
        </authorList>
    </citation>
    <scope>NUCLEOTIDE SEQUENCE</scope>
    <source>
        <strain evidence="2">EGII</strain>
    </source>
</reference>
<evidence type="ECO:0000256" key="1">
    <source>
        <dbReference type="SAM" id="MobiDB-lite"/>
    </source>
</evidence>
<dbReference type="Proteomes" id="UP000606786">
    <property type="component" value="Unassembled WGS sequence"/>
</dbReference>
<sequence>MIDDAARLRSSEKYMQVPLINTFDCRRERVGIDKSYNNNNHFIYFIDTHVTPSPPSMRAGTDLATATTLAATSQGNKQASNSSSGSSGSGSEKRCLACKRLIVFAYRLGCNYPTSVPAVHSNLSYESAM</sequence>
<dbReference type="AlphaFoldDB" id="A0A811U7X3"/>
<dbReference type="EMBL" id="CAJHJT010000001">
    <property type="protein sequence ID" value="CAD6994949.1"/>
    <property type="molecule type" value="Genomic_DNA"/>
</dbReference>
<gene>
    <name evidence="2" type="ORF">CCAP1982_LOCUS3682</name>
</gene>
<keyword evidence="3" id="KW-1185">Reference proteome</keyword>
<proteinExistence type="predicted"/>
<organism evidence="2 3">
    <name type="scientific">Ceratitis capitata</name>
    <name type="common">Mediterranean fruit fly</name>
    <name type="synonym">Tephritis capitata</name>
    <dbReference type="NCBI Taxonomy" id="7213"/>
    <lineage>
        <taxon>Eukaryota</taxon>
        <taxon>Metazoa</taxon>
        <taxon>Ecdysozoa</taxon>
        <taxon>Arthropoda</taxon>
        <taxon>Hexapoda</taxon>
        <taxon>Insecta</taxon>
        <taxon>Pterygota</taxon>
        <taxon>Neoptera</taxon>
        <taxon>Endopterygota</taxon>
        <taxon>Diptera</taxon>
        <taxon>Brachycera</taxon>
        <taxon>Muscomorpha</taxon>
        <taxon>Tephritoidea</taxon>
        <taxon>Tephritidae</taxon>
        <taxon>Ceratitis</taxon>
        <taxon>Ceratitis</taxon>
    </lineage>
</organism>
<protein>
    <submittedName>
        <fullName evidence="2">(Mediterranean fruit fly) hypothetical protein</fullName>
    </submittedName>
</protein>
<evidence type="ECO:0000313" key="2">
    <source>
        <dbReference type="EMBL" id="CAD6994949.1"/>
    </source>
</evidence>
<feature type="region of interest" description="Disordered" evidence="1">
    <location>
        <begin position="69"/>
        <end position="92"/>
    </location>
</feature>
<feature type="compositionally biased region" description="Low complexity" evidence="1">
    <location>
        <begin position="80"/>
        <end position="90"/>
    </location>
</feature>
<comment type="caution">
    <text evidence="2">The sequence shown here is derived from an EMBL/GenBank/DDBJ whole genome shotgun (WGS) entry which is preliminary data.</text>
</comment>